<dbReference type="EMBL" id="JACTNF010000026">
    <property type="protein sequence ID" value="MBO1076628.1"/>
    <property type="molecule type" value="Genomic_DNA"/>
</dbReference>
<feature type="repeat" description="TPR" evidence="3">
    <location>
        <begin position="380"/>
        <end position="413"/>
    </location>
</feature>
<evidence type="ECO:0000256" key="1">
    <source>
        <dbReference type="ARBA" id="ARBA00022737"/>
    </source>
</evidence>
<feature type="chain" id="PRO_5046502973" evidence="4">
    <location>
        <begin position="26"/>
        <end position="424"/>
    </location>
</feature>
<feature type="repeat" description="TPR" evidence="3">
    <location>
        <begin position="278"/>
        <end position="311"/>
    </location>
</feature>
<keyword evidence="4" id="KW-0732">Signal</keyword>
<comment type="caution">
    <text evidence="5">The sequence shown here is derived from an EMBL/GenBank/DDBJ whole genome shotgun (WGS) entry which is preliminary data.</text>
</comment>
<name>A0ABS3KGM8_9PROT</name>
<dbReference type="Proteomes" id="UP001518990">
    <property type="component" value="Unassembled WGS sequence"/>
</dbReference>
<dbReference type="RefSeq" id="WP_207449835.1">
    <property type="nucleotide sequence ID" value="NZ_CP061091.1"/>
</dbReference>
<keyword evidence="2 3" id="KW-0802">TPR repeat</keyword>
<evidence type="ECO:0000256" key="2">
    <source>
        <dbReference type="ARBA" id="ARBA00022803"/>
    </source>
</evidence>
<dbReference type="Gene3D" id="1.25.40.10">
    <property type="entry name" value="Tetratricopeptide repeat domain"/>
    <property type="match status" value="2"/>
</dbReference>
<dbReference type="PANTHER" id="PTHR44858">
    <property type="entry name" value="TETRATRICOPEPTIDE REPEAT PROTEIN 6"/>
    <property type="match status" value="1"/>
</dbReference>
<keyword evidence="1" id="KW-0677">Repeat</keyword>
<dbReference type="InterPro" id="IPR050498">
    <property type="entry name" value="Ycf3"/>
</dbReference>
<gene>
    <name evidence="5" type="ORF">IAI60_18595</name>
</gene>
<dbReference type="SMART" id="SM00028">
    <property type="entry name" value="TPR"/>
    <property type="match status" value="8"/>
</dbReference>
<sequence length="424" mass="44395">MICTGLLRPLLVAALVSATPRALLAAPALLPEAGVAPGVSATMRQGMEATVRGDLDAAQRRFEALRLASPTSAAPYLGLAEVAARRNDAAGAEAQLRAGIDASPRAPELQRALGRLQVLQGRADEAIASFDAAIALDPADLATPLEIADLLNQRLGQPQRALPYYEAVLRRDSGNGAARYGHGLALARSGQAKAALEELTVAASLRPQDPLPDYARAQILLQSGAQNAALTAYDAALARSPGFAQARAAKGSLLLSLRRPPEARAEFEAALKQSPNLLAALMGLGMAQQEGGDKAGATASYRKALAADPDNLLAMNNLAWLLADGGGDLDEALALASRAVERAPGTPAFLDTLGWVHWRRGEALKGETHLARAAGMQANAEVLTRLGIVRAGLGRSSEAAGDFRRALQITPHYRPAEQELSRLR</sequence>
<proteinExistence type="predicted"/>
<evidence type="ECO:0000313" key="5">
    <source>
        <dbReference type="EMBL" id="MBO1076628.1"/>
    </source>
</evidence>
<dbReference type="Pfam" id="PF13432">
    <property type="entry name" value="TPR_16"/>
    <property type="match status" value="5"/>
</dbReference>
<dbReference type="PROSITE" id="PS50005">
    <property type="entry name" value="TPR"/>
    <property type="match status" value="3"/>
</dbReference>
<dbReference type="InterPro" id="IPR011990">
    <property type="entry name" value="TPR-like_helical_dom_sf"/>
</dbReference>
<dbReference type="PANTHER" id="PTHR44858:SF1">
    <property type="entry name" value="UDP-N-ACETYLGLUCOSAMINE--PEPTIDE N-ACETYLGLUCOSAMINYLTRANSFERASE SPINDLY-RELATED"/>
    <property type="match status" value="1"/>
</dbReference>
<feature type="repeat" description="TPR" evidence="3">
    <location>
        <begin position="107"/>
        <end position="140"/>
    </location>
</feature>
<protein>
    <submittedName>
        <fullName evidence="5">Tetratricopeptide repeat protein</fullName>
    </submittedName>
</protein>
<evidence type="ECO:0000256" key="3">
    <source>
        <dbReference type="PROSITE-ProRule" id="PRU00339"/>
    </source>
</evidence>
<accession>A0ABS3KGM8</accession>
<evidence type="ECO:0000256" key="4">
    <source>
        <dbReference type="SAM" id="SignalP"/>
    </source>
</evidence>
<dbReference type="SUPFAM" id="SSF48452">
    <property type="entry name" value="TPR-like"/>
    <property type="match status" value="2"/>
</dbReference>
<feature type="signal peptide" evidence="4">
    <location>
        <begin position="1"/>
        <end position="25"/>
    </location>
</feature>
<dbReference type="InterPro" id="IPR019734">
    <property type="entry name" value="TPR_rpt"/>
</dbReference>
<reference evidence="5 6" key="1">
    <citation type="submission" date="2020-09" db="EMBL/GenBank/DDBJ databases">
        <title>Roseomonas.</title>
        <authorList>
            <person name="Zhu W."/>
        </authorList>
    </citation>
    <scope>NUCLEOTIDE SEQUENCE [LARGE SCALE GENOMIC DNA]</scope>
    <source>
        <strain evidence="5 6">1311</strain>
    </source>
</reference>
<evidence type="ECO:0000313" key="6">
    <source>
        <dbReference type="Proteomes" id="UP001518990"/>
    </source>
</evidence>
<keyword evidence="6" id="KW-1185">Reference proteome</keyword>
<organism evidence="5 6">
    <name type="scientific">Roseomonas marmotae</name>
    <dbReference type="NCBI Taxonomy" id="2768161"/>
    <lineage>
        <taxon>Bacteria</taxon>
        <taxon>Pseudomonadati</taxon>
        <taxon>Pseudomonadota</taxon>
        <taxon>Alphaproteobacteria</taxon>
        <taxon>Acetobacterales</taxon>
        <taxon>Roseomonadaceae</taxon>
        <taxon>Roseomonas</taxon>
    </lineage>
</organism>